<accession>A0ACC3MS32</accession>
<gene>
    <name evidence="1" type="ORF">LTR37_014981</name>
</gene>
<comment type="caution">
    <text evidence="1">The sequence shown here is derived from an EMBL/GenBank/DDBJ whole genome shotgun (WGS) entry which is preliminary data.</text>
</comment>
<proteinExistence type="predicted"/>
<sequence>MLKRVPEDFEGPGHPVHFAVFAIVHLLMFFDHISKTVKWILMPPASTFLKTMLALHIYVMFLGAVADNPDIQGLLEKSFGNNTAWIESAVSFIRLDELRWDISFAVALVNTTIWAWEVAAIFTTTSSWRATVYERMVVHAM</sequence>
<dbReference type="EMBL" id="JAUTXU010000163">
    <property type="protein sequence ID" value="KAK3702270.1"/>
    <property type="molecule type" value="Genomic_DNA"/>
</dbReference>
<organism evidence="1 2">
    <name type="scientific">Vermiconidia calcicola</name>
    <dbReference type="NCBI Taxonomy" id="1690605"/>
    <lineage>
        <taxon>Eukaryota</taxon>
        <taxon>Fungi</taxon>
        <taxon>Dikarya</taxon>
        <taxon>Ascomycota</taxon>
        <taxon>Pezizomycotina</taxon>
        <taxon>Dothideomycetes</taxon>
        <taxon>Dothideomycetidae</taxon>
        <taxon>Mycosphaerellales</taxon>
        <taxon>Extremaceae</taxon>
        <taxon>Vermiconidia</taxon>
    </lineage>
</organism>
<dbReference type="Proteomes" id="UP001281147">
    <property type="component" value="Unassembled WGS sequence"/>
</dbReference>
<protein>
    <submittedName>
        <fullName evidence="1">Uncharacterized protein</fullName>
    </submittedName>
</protein>
<evidence type="ECO:0000313" key="2">
    <source>
        <dbReference type="Proteomes" id="UP001281147"/>
    </source>
</evidence>
<reference evidence="1" key="1">
    <citation type="submission" date="2023-07" db="EMBL/GenBank/DDBJ databases">
        <title>Black Yeasts Isolated from many extreme environments.</title>
        <authorList>
            <person name="Coleine C."/>
            <person name="Stajich J.E."/>
            <person name="Selbmann L."/>
        </authorList>
    </citation>
    <scope>NUCLEOTIDE SEQUENCE</scope>
    <source>
        <strain evidence="1">CCFEE 5714</strain>
    </source>
</reference>
<keyword evidence="2" id="KW-1185">Reference proteome</keyword>
<evidence type="ECO:0000313" key="1">
    <source>
        <dbReference type="EMBL" id="KAK3702270.1"/>
    </source>
</evidence>
<name>A0ACC3MS32_9PEZI</name>